<proteinExistence type="predicted"/>
<protein>
    <submittedName>
        <fullName evidence="1">Uncharacterized protein</fullName>
    </submittedName>
</protein>
<reference evidence="1" key="1">
    <citation type="submission" date="2018-11" db="EMBL/GenBank/DDBJ databases">
        <authorList>
            <person name="Alioto T."/>
            <person name="Alioto T."/>
        </authorList>
    </citation>
    <scope>NUCLEOTIDE SEQUENCE</scope>
</reference>
<organism evidence="1 2">
    <name type="scientific">Mytilus galloprovincialis</name>
    <name type="common">Mediterranean mussel</name>
    <dbReference type="NCBI Taxonomy" id="29158"/>
    <lineage>
        <taxon>Eukaryota</taxon>
        <taxon>Metazoa</taxon>
        <taxon>Spiralia</taxon>
        <taxon>Lophotrochozoa</taxon>
        <taxon>Mollusca</taxon>
        <taxon>Bivalvia</taxon>
        <taxon>Autobranchia</taxon>
        <taxon>Pteriomorphia</taxon>
        <taxon>Mytilida</taxon>
        <taxon>Mytiloidea</taxon>
        <taxon>Mytilidae</taxon>
        <taxon>Mytilinae</taxon>
        <taxon>Mytilus</taxon>
    </lineage>
</organism>
<dbReference type="Proteomes" id="UP000596742">
    <property type="component" value="Unassembled WGS sequence"/>
</dbReference>
<gene>
    <name evidence="1" type="ORF">MGAL_10B037319</name>
</gene>
<evidence type="ECO:0000313" key="2">
    <source>
        <dbReference type="Proteomes" id="UP000596742"/>
    </source>
</evidence>
<dbReference type="EMBL" id="UYJE01008580">
    <property type="protein sequence ID" value="VDI64996.1"/>
    <property type="molecule type" value="Genomic_DNA"/>
</dbReference>
<sequence length="91" mass="10491">MKKDSLLWEKPNSPKPFLLHLGLTARTHDVREFQINFPEEYRNFYIDRSLSEKMAPKIEKKQKQTVTTPDLITCSTAEADVVSGVLSNVLR</sequence>
<evidence type="ECO:0000313" key="1">
    <source>
        <dbReference type="EMBL" id="VDI64996.1"/>
    </source>
</evidence>
<keyword evidence="2" id="KW-1185">Reference proteome</keyword>
<dbReference type="AlphaFoldDB" id="A0A8B6GK74"/>
<comment type="caution">
    <text evidence="1">The sequence shown here is derived from an EMBL/GenBank/DDBJ whole genome shotgun (WGS) entry which is preliminary data.</text>
</comment>
<dbReference type="OrthoDB" id="415597at2759"/>
<accession>A0A8B6GK74</accession>
<name>A0A8B6GK74_MYTGA</name>